<keyword evidence="2" id="KW-1185">Reference proteome</keyword>
<reference evidence="1 2" key="1">
    <citation type="submission" date="2024-01" db="EMBL/GenBank/DDBJ databases">
        <title>The genomes of 5 underutilized Papilionoideae crops provide insights into root nodulation and disease resistanc.</title>
        <authorList>
            <person name="Yuan L."/>
        </authorList>
    </citation>
    <scope>NUCLEOTIDE SEQUENCE [LARGE SCALE GENOMIC DNA]</scope>
    <source>
        <strain evidence="1">ZHUSHIDOU_FW_LH</strain>
        <tissue evidence="1">Leaf</tissue>
    </source>
</reference>
<gene>
    <name evidence="1" type="ORF">RIF29_25286</name>
</gene>
<sequence length="79" mass="8464">MAYIHAATTKVCILLGSAAIAVLGHSLAILDKNKFRTVPEIRNMDMVGDHNTSQVADPLEFVAGALLQPETLGLINSIY</sequence>
<comment type="caution">
    <text evidence="1">The sequence shown here is derived from an EMBL/GenBank/DDBJ whole genome shotgun (WGS) entry which is preliminary data.</text>
</comment>
<organism evidence="1 2">
    <name type="scientific">Crotalaria pallida</name>
    <name type="common">Smooth rattlebox</name>
    <name type="synonym">Crotalaria striata</name>
    <dbReference type="NCBI Taxonomy" id="3830"/>
    <lineage>
        <taxon>Eukaryota</taxon>
        <taxon>Viridiplantae</taxon>
        <taxon>Streptophyta</taxon>
        <taxon>Embryophyta</taxon>
        <taxon>Tracheophyta</taxon>
        <taxon>Spermatophyta</taxon>
        <taxon>Magnoliopsida</taxon>
        <taxon>eudicotyledons</taxon>
        <taxon>Gunneridae</taxon>
        <taxon>Pentapetalae</taxon>
        <taxon>rosids</taxon>
        <taxon>fabids</taxon>
        <taxon>Fabales</taxon>
        <taxon>Fabaceae</taxon>
        <taxon>Papilionoideae</taxon>
        <taxon>50 kb inversion clade</taxon>
        <taxon>genistoids sensu lato</taxon>
        <taxon>core genistoids</taxon>
        <taxon>Crotalarieae</taxon>
        <taxon>Crotalaria</taxon>
    </lineage>
</organism>
<dbReference type="Proteomes" id="UP001372338">
    <property type="component" value="Unassembled WGS sequence"/>
</dbReference>
<evidence type="ECO:0000313" key="2">
    <source>
        <dbReference type="Proteomes" id="UP001372338"/>
    </source>
</evidence>
<proteinExistence type="predicted"/>
<dbReference type="AlphaFoldDB" id="A0AAN9HXC3"/>
<protein>
    <submittedName>
        <fullName evidence="1">Uncharacterized protein</fullName>
    </submittedName>
</protein>
<evidence type="ECO:0000313" key="1">
    <source>
        <dbReference type="EMBL" id="KAK7259673.1"/>
    </source>
</evidence>
<dbReference type="EMBL" id="JAYWIO010000005">
    <property type="protein sequence ID" value="KAK7259673.1"/>
    <property type="molecule type" value="Genomic_DNA"/>
</dbReference>
<name>A0AAN9HXC3_CROPI</name>
<accession>A0AAN9HXC3</accession>